<comment type="caution">
    <text evidence="2">The sequence shown here is derived from an EMBL/GenBank/DDBJ whole genome shotgun (WGS) entry which is preliminary data.</text>
</comment>
<evidence type="ECO:0000259" key="1">
    <source>
        <dbReference type="Pfam" id="PF07687"/>
    </source>
</evidence>
<dbReference type="SUPFAM" id="SSF55031">
    <property type="entry name" value="Bacterial exopeptidase dimerisation domain"/>
    <property type="match status" value="1"/>
</dbReference>
<dbReference type="InterPro" id="IPR017439">
    <property type="entry name" value="Amidohydrolase"/>
</dbReference>
<dbReference type="Gene3D" id="3.40.630.10">
    <property type="entry name" value="Zn peptidases"/>
    <property type="match status" value="1"/>
</dbReference>
<dbReference type="InterPro" id="IPR002933">
    <property type="entry name" value="Peptidase_M20"/>
</dbReference>
<feature type="domain" description="Peptidase M20 dimerisation" evidence="1">
    <location>
        <begin position="266"/>
        <end position="346"/>
    </location>
</feature>
<keyword evidence="2" id="KW-0378">Hydrolase</keyword>
<proteinExistence type="predicted"/>
<reference evidence="2 3" key="1">
    <citation type="submission" date="2024-03" db="EMBL/GenBank/DDBJ databases">
        <title>Aureococcus anophagefferens CCMP1851 and Kratosvirus quantuckense: Draft genome of a second virus-susceptible host strain in the model system.</title>
        <authorList>
            <person name="Chase E."/>
            <person name="Truchon A.R."/>
            <person name="Schepens W."/>
            <person name="Wilhelm S.W."/>
        </authorList>
    </citation>
    <scope>NUCLEOTIDE SEQUENCE [LARGE SCALE GENOMIC DNA]</scope>
    <source>
        <strain evidence="2 3">CCMP1851</strain>
    </source>
</reference>
<dbReference type="PANTHER" id="PTHR11014:SF63">
    <property type="entry name" value="METALLOPEPTIDASE, PUTATIVE (AFU_ORTHOLOGUE AFUA_6G09600)-RELATED"/>
    <property type="match status" value="1"/>
</dbReference>
<dbReference type="Proteomes" id="UP001363151">
    <property type="component" value="Unassembled WGS sequence"/>
</dbReference>
<dbReference type="NCBIfam" id="TIGR01891">
    <property type="entry name" value="amidohydrolases"/>
    <property type="match status" value="1"/>
</dbReference>
<dbReference type="InterPro" id="IPR011650">
    <property type="entry name" value="Peptidase_M20_dimer"/>
</dbReference>
<dbReference type="Pfam" id="PF01546">
    <property type="entry name" value="Peptidase_M20"/>
    <property type="match status" value="1"/>
</dbReference>
<dbReference type="Gene3D" id="3.30.70.360">
    <property type="match status" value="1"/>
</dbReference>
<dbReference type="InterPro" id="IPR036264">
    <property type="entry name" value="Bact_exopeptidase_dim_dom"/>
</dbReference>
<dbReference type="GO" id="GO:0016787">
    <property type="term" value="F:hydrolase activity"/>
    <property type="evidence" value="ECO:0007669"/>
    <property type="project" value="UniProtKB-KW"/>
</dbReference>
<dbReference type="Pfam" id="PF07687">
    <property type="entry name" value="M20_dimer"/>
    <property type="match status" value="1"/>
</dbReference>
<dbReference type="SUPFAM" id="SSF53187">
    <property type="entry name" value="Zn-dependent exopeptidases"/>
    <property type="match status" value="1"/>
</dbReference>
<dbReference type="PIRSF" id="PIRSF005962">
    <property type="entry name" value="Pept_M20D_amidohydro"/>
    <property type="match status" value="1"/>
</dbReference>
<accession>A0ABR1FJ22</accession>
<dbReference type="PANTHER" id="PTHR11014">
    <property type="entry name" value="PEPTIDASE M20 FAMILY MEMBER"/>
    <property type="match status" value="1"/>
</dbReference>
<name>A0ABR1FJ22_AURAN</name>
<sequence length="472" mass="49859">MLAALLAIGCAVADDVPVVVLRTPAAAKMAAPSFEELWNDAGDHMPWVVETRRELHRMPELLFDEHMTSGKIASVLASLGVNFTTGWAVNTKREELAAKGFASGAGGTGIVAEIGSGGEPCVLLRSDIDALPIHETAPVPWRSEIDGRMHACGHDGHAAMLLGAAAVLKRREADIVGTVRLVFQPAEEGGAGGKRMVEEGALKRFPPVRAAFGFHQWPFLPLGVIGGRPGPMLAATELFDVLVSGVGGHAAMRVGPRPPTREGRARPHHVVDPIVAAAHVVTALQSIASRETDPLSSAVVSVTMFHAGDAYNVIPAGARVGGTIRSLSFDGLRRVKDRVDAVVLATAAAHRCNASVSWSPDAYPATVNDPELWEWSARVAAAASVEGEVRTIDPTMGGEDFSFIADEVPSTFLALGQGATDFETTDDDGAPVGPFDTTVTVHNGRFVLHEDLLRRGVALHAHLALNYLADQK</sequence>
<dbReference type="EMBL" id="JBBJCI010000373">
    <property type="protein sequence ID" value="KAK7231812.1"/>
    <property type="molecule type" value="Genomic_DNA"/>
</dbReference>
<evidence type="ECO:0000313" key="3">
    <source>
        <dbReference type="Proteomes" id="UP001363151"/>
    </source>
</evidence>
<gene>
    <name evidence="2" type="primary">ILL2</name>
    <name evidence="2" type="ORF">SO694_0008204</name>
</gene>
<organism evidence="2 3">
    <name type="scientific">Aureococcus anophagefferens</name>
    <name type="common">Harmful bloom alga</name>
    <dbReference type="NCBI Taxonomy" id="44056"/>
    <lineage>
        <taxon>Eukaryota</taxon>
        <taxon>Sar</taxon>
        <taxon>Stramenopiles</taxon>
        <taxon>Ochrophyta</taxon>
        <taxon>Pelagophyceae</taxon>
        <taxon>Pelagomonadales</taxon>
        <taxon>Pelagomonadaceae</taxon>
        <taxon>Aureococcus</taxon>
    </lineage>
</organism>
<keyword evidence="3" id="KW-1185">Reference proteome</keyword>
<protein>
    <submittedName>
        <fullName evidence="2">IAA-amino acid conjugate hydrolase</fullName>
    </submittedName>
</protein>
<evidence type="ECO:0000313" key="2">
    <source>
        <dbReference type="EMBL" id="KAK7231812.1"/>
    </source>
</evidence>